<dbReference type="GO" id="GO:0005829">
    <property type="term" value="C:cytosol"/>
    <property type="evidence" value="ECO:0007669"/>
    <property type="project" value="TreeGrafter"/>
</dbReference>
<dbReference type="InterPro" id="IPR027271">
    <property type="entry name" value="Acetolactate_synth/TF_NikR_C"/>
</dbReference>
<name>S3L389_TREMA</name>
<dbReference type="GO" id="GO:0003984">
    <property type="term" value="F:acetolactate synthase activity"/>
    <property type="evidence" value="ECO:0007669"/>
    <property type="project" value="UniProtKB-UniRule"/>
</dbReference>
<evidence type="ECO:0000256" key="8">
    <source>
        <dbReference type="RuleBase" id="RU368092"/>
    </source>
</evidence>
<evidence type="ECO:0000313" key="10">
    <source>
        <dbReference type="EMBL" id="EPF31249.1"/>
    </source>
</evidence>
<evidence type="ECO:0000256" key="7">
    <source>
        <dbReference type="ARBA" id="ARBA00048670"/>
    </source>
</evidence>
<dbReference type="AlphaFoldDB" id="S3L389"/>
<comment type="function">
    <text evidence="8">Catalyzes the conversion of 2 pyruvate molecules into acetolactate in the first common step of the biosynthetic pathway of the branched-amino acids such as leucine, isoleucine, and valine.</text>
</comment>
<dbReference type="eggNOG" id="COG0440">
    <property type="taxonomic scope" value="Bacteria"/>
</dbReference>
<dbReference type="GO" id="GO:1990610">
    <property type="term" value="F:acetolactate synthase regulator activity"/>
    <property type="evidence" value="ECO:0007669"/>
    <property type="project" value="UniProtKB-UniRule"/>
</dbReference>
<dbReference type="PATRIC" id="fig|1125699.3.peg.1603"/>
<keyword evidence="5 8" id="KW-0028">Amino-acid biosynthesis</keyword>
<dbReference type="EMBL" id="ATFF01000006">
    <property type="protein sequence ID" value="EPF31249.1"/>
    <property type="molecule type" value="Genomic_DNA"/>
</dbReference>
<evidence type="ECO:0000256" key="4">
    <source>
        <dbReference type="ARBA" id="ARBA00011744"/>
    </source>
</evidence>
<feature type="domain" description="ACT" evidence="9">
    <location>
        <begin position="15"/>
        <end position="89"/>
    </location>
</feature>
<dbReference type="STRING" id="1125699.HMPREF9194_01592"/>
<evidence type="ECO:0000256" key="5">
    <source>
        <dbReference type="ARBA" id="ARBA00022605"/>
    </source>
</evidence>
<dbReference type="InterPro" id="IPR004789">
    <property type="entry name" value="Acetalactate_synth_ssu"/>
</dbReference>
<evidence type="ECO:0000256" key="6">
    <source>
        <dbReference type="ARBA" id="ARBA00023304"/>
    </source>
</evidence>
<dbReference type="GO" id="GO:0009097">
    <property type="term" value="P:isoleucine biosynthetic process"/>
    <property type="evidence" value="ECO:0007669"/>
    <property type="project" value="UniProtKB-UniRule"/>
</dbReference>
<comment type="pathway">
    <text evidence="1 8">Amino-acid biosynthesis; L-isoleucine biosynthesis; L-isoleucine from 2-oxobutanoate: step 1/4.</text>
</comment>
<comment type="caution">
    <text evidence="10">The sequence shown here is derived from an EMBL/GenBank/DDBJ whole genome shotgun (WGS) entry which is preliminary data.</text>
</comment>
<evidence type="ECO:0000256" key="3">
    <source>
        <dbReference type="ARBA" id="ARBA00006341"/>
    </source>
</evidence>
<dbReference type="Proteomes" id="UP000014541">
    <property type="component" value="Unassembled WGS sequence"/>
</dbReference>
<comment type="similarity">
    <text evidence="3 8">Belongs to the acetolactate synthase small subunit family.</text>
</comment>
<accession>S3L389</accession>
<dbReference type="NCBIfam" id="TIGR00119">
    <property type="entry name" value="acolac_sm"/>
    <property type="match status" value="1"/>
</dbReference>
<evidence type="ECO:0000259" key="9">
    <source>
        <dbReference type="PROSITE" id="PS51671"/>
    </source>
</evidence>
<evidence type="ECO:0000256" key="2">
    <source>
        <dbReference type="ARBA" id="ARBA00005025"/>
    </source>
</evidence>
<evidence type="ECO:0000313" key="11">
    <source>
        <dbReference type="Proteomes" id="UP000014541"/>
    </source>
</evidence>
<dbReference type="InterPro" id="IPR045865">
    <property type="entry name" value="ACT-like_dom_sf"/>
</dbReference>
<keyword evidence="6 8" id="KW-0100">Branched-chain amino acid biosynthesis</keyword>
<gene>
    <name evidence="10" type="ORF">HMPREF9194_01592</name>
</gene>
<dbReference type="UniPathway" id="UPA00049">
    <property type="reaction ID" value="UER00059"/>
</dbReference>
<dbReference type="PANTHER" id="PTHR30239:SF0">
    <property type="entry name" value="ACETOLACTATE SYNTHASE SMALL SUBUNIT 1, CHLOROPLASTIC"/>
    <property type="match status" value="1"/>
</dbReference>
<dbReference type="SUPFAM" id="SSF55021">
    <property type="entry name" value="ACT-like"/>
    <property type="match status" value="2"/>
</dbReference>
<dbReference type="GO" id="GO:0009099">
    <property type="term" value="P:L-valine biosynthetic process"/>
    <property type="evidence" value="ECO:0007669"/>
    <property type="project" value="UniProtKB-UniRule"/>
</dbReference>
<comment type="subunit">
    <text evidence="4 8">Dimer of large and small chains.</text>
</comment>
<dbReference type="InterPro" id="IPR002912">
    <property type="entry name" value="ACT_dom"/>
</dbReference>
<dbReference type="Pfam" id="PF10369">
    <property type="entry name" value="ALS_ss_C"/>
    <property type="match status" value="1"/>
</dbReference>
<dbReference type="InterPro" id="IPR054480">
    <property type="entry name" value="AHAS_small-like_ACT"/>
</dbReference>
<protein>
    <recommendedName>
        <fullName evidence="8">Acetolactate synthase small subunit</fullName>
        <shortName evidence="8">AHAS</shortName>
        <shortName evidence="8">ALS</shortName>
        <ecNumber evidence="8">2.2.1.6</ecNumber>
    </recommendedName>
    <alternativeName>
        <fullName evidence="8">Acetohydroxy-acid synthase small subunit</fullName>
    </alternativeName>
</protein>
<dbReference type="RefSeq" id="WP_016525860.1">
    <property type="nucleotide sequence ID" value="NZ_KE332518.1"/>
</dbReference>
<keyword evidence="8" id="KW-0808">Transferase</keyword>
<dbReference type="Pfam" id="PF22629">
    <property type="entry name" value="ACT_AHAS_ss"/>
    <property type="match status" value="1"/>
</dbReference>
<reference evidence="10 11" key="1">
    <citation type="submission" date="2013-04" db="EMBL/GenBank/DDBJ databases">
        <title>The Genome Sequence of Treponema maltophilum ATCC 51939.</title>
        <authorList>
            <consortium name="The Broad Institute Genomics Platform"/>
            <person name="Earl A."/>
            <person name="Ward D."/>
            <person name="Feldgarden M."/>
            <person name="Gevers D."/>
            <person name="Leonetti C."/>
            <person name="Blanton J.M."/>
            <person name="Dewhirst F.E."/>
            <person name="Izard J."/>
            <person name="Walker B."/>
            <person name="Young S."/>
            <person name="Zeng Q."/>
            <person name="Gargeya S."/>
            <person name="Fitzgerald M."/>
            <person name="Haas B."/>
            <person name="Abouelleil A."/>
            <person name="Allen A.W."/>
            <person name="Alvarado L."/>
            <person name="Arachchi H.M."/>
            <person name="Berlin A.M."/>
            <person name="Chapman S.B."/>
            <person name="Gainer-Dewar J."/>
            <person name="Goldberg J."/>
            <person name="Griggs A."/>
            <person name="Gujja S."/>
            <person name="Hansen M."/>
            <person name="Howarth C."/>
            <person name="Imamovic A."/>
            <person name="Ireland A."/>
            <person name="Larimer J."/>
            <person name="McCowan C."/>
            <person name="Murphy C."/>
            <person name="Pearson M."/>
            <person name="Poon T.W."/>
            <person name="Priest M."/>
            <person name="Roberts A."/>
            <person name="Saif S."/>
            <person name="Shea T."/>
            <person name="Sisk P."/>
            <person name="Sykes S."/>
            <person name="Wortman J."/>
            <person name="Nusbaum C."/>
            <person name="Birren B."/>
        </authorList>
    </citation>
    <scope>NUCLEOTIDE SEQUENCE [LARGE SCALE GENOMIC DNA]</scope>
    <source>
        <strain evidence="10 11">ATCC 51939</strain>
    </source>
</reference>
<dbReference type="FunFam" id="3.30.70.260:FF:000001">
    <property type="entry name" value="Acetolactate synthase, small subunit"/>
    <property type="match status" value="1"/>
</dbReference>
<dbReference type="NCBIfam" id="NF008864">
    <property type="entry name" value="PRK11895.1"/>
    <property type="match status" value="1"/>
</dbReference>
<dbReference type="InterPro" id="IPR039557">
    <property type="entry name" value="AHAS_ACT"/>
</dbReference>
<organism evidence="10 11">
    <name type="scientific">Treponema maltophilum ATCC 51939</name>
    <dbReference type="NCBI Taxonomy" id="1125699"/>
    <lineage>
        <taxon>Bacteria</taxon>
        <taxon>Pseudomonadati</taxon>
        <taxon>Spirochaetota</taxon>
        <taxon>Spirochaetia</taxon>
        <taxon>Spirochaetales</taxon>
        <taxon>Treponemataceae</taxon>
        <taxon>Treponema</taxon>
    </lineage>
</organism>
<evidence type="ECO:0000256" key="1">
    <source>
        <dbReference type="ARBA" id="ARBA00004974"/>
    </source>
</evidence>
<dbReference type="Gene3D" id="3.30.70.260">
    <property type="match status" value="1"/>
</dbReference>
<sequence>MNSDTMNQDNVKRYVLSVLVENHTGVLSRVAGLFSRRGYNIDSLTVGETSNPGKSRMTIVVRGDEYILEQIEKQLAKLVEVISIRHCNPARTVMRETALIKVAAVGEKRLGVIETANIFRARIVDVAADSLIMEATGSEDKITSLIGLLEPFGIIEMVCTGLTAMSRGAEVL</sequence>
<dbReference type="PANTHER" id="PTHR30239">
    <property type="entry name" value="ACETOLACTATE SYNTHASE SMALL SUBUNIT"/>
    <property type="match status" value="1"/>
</dbReference>
<dbReference type="HOGENOM" id="CLU_055003_1_3_12"/>
<dbReference type="EC" id="2.2.1.6" evidence="8"/>
<dbReference type="UniPathway" id="UPA00047">
    <property type="reaction ID" value="UER00055"/>
</dbReference>
<proteinExistence type="inferred from homology"/>
<dbReference type="PROSITE" id="PS51671">
    <property type="entry name" value="ACT"/>
    <property type="match status" value="1"/>
</dbReference>
<comment type="catalytic activity">
    <reaction evidence="7 8">
        <text>2 pyruvate + H(+) = (2S)-2-acetolactate + CO2</text>
        <dbReference type="Rhea" id="RHEA:25249"/>
        <dbReference type="ChEBI" id="CHEBI:15361"/>
        <dbReference type="ChEBI" id="CHEBI:15378"/>
        <dbReference type="ChEBI" id="CHEBI:16526"/>
        <dbReference type="ChEBI" id="CHEBI:58476"/>
        <dbReference type="EC" id="2.2.1.6"/>
    </reaction>
</comment>
<comment type="pathway">
    <text evidence="2 8">Amino-acid biosynthesis; L-valine biosynthesis; L-valine from pyruvate: step 1/4.</text>
</comment>
<dbReference type="Gene3D" id="3.30.70.1150">
    <property type="entry name" value="ACT-like. Chain A, domain 2"/>
    <property type="match status" value="1"/>
</dbReference>
<keyword evidence="11" id="KW-1185">Reference proteome</keyword>
<dbReference type="CDD" id="cd04878">
    <property type="entry name" value="ACT_AHAS"/>
    <property type="match status" value="1"/>
</dbReference>
<dbReference type="InterPro" id="IPR019455">
    <property type="entry name" value="Acetolactate_synth_ssu_C"/>
</dbReference>